<dbReference type="SUPFAM" id="SSF82784">
    <property type="entry name" value="OsmC-like"/>
    <property type="match status" value="1"/>
</dbReference>
<sequence>MHQYQAQIHWQRGEQNFADNLYSRAHDWQFDGGLTVPASSSPLSVPLPMSVAANVDPEEALVAAASSCHMLVFLWLACKQGFTVDSYTDKAVGTMAKNEFGKLAITRISLRPEIAFSGVRLPTAEELANLHHQAHEECYIANSLRAEIVVEAA</sequence>
<gene>
    <name evidence="1" type="ORF">EJN92_16035</name>
</gene>
<proteinExistence type="predicted"/>
<accession>A0A3S9HMQ3</accession>
<protein>
    <submittedName>
        <fullName evidence="1">OsmC family peroxiredoxin</fullName>
    </submittedName>
</protein>
<keyword evidence="2" id="KW-1185">Reference proteome</keyword>
<dbReference type="EMBL" id="CP034464">
    <property type="protein sequence ID" value="AZP13368.1"/>
    <property type="molecule type" value="Genomic_DNA"/>
</dbReference>
<evidence type="ECO:0000313" key="2">
    <source>
        <dbReference type="Proteomes" id="UP000275663"/>
    </source>
</evidence>
<dbReference type="PANTHER" id="PTHR42830">
    <property type="entry name" value="OSMOTICALLY INDUCIBLE FAMILY PROTEIN"/>
    <property type="match status" value="1"/>
</dbReference>
<dbReference type="InterPro" id="IPR052707">
    <property type="entry name" value="OsmC_Ohr_Peroxiredoxin"/>
</dbReference>
<dbReference type="InterPro" id="IPR036102">
    <property type="entry name" value="OsmC/Ohrsf"/>
</dbReference>
<name>A0A3S9HMQ3_9BURK</name>
<dbReference type="OrthoDB" id="9795405at2"/>
<dbReference type="KEGG" id="upv:EJN92_16035"/>
<dbReference type="Gene3D" id="3.30.300.20">
    <property type="match status" value="1"/>
</dbReference>
<organism evidence="1 2">
    <name type="scientific">Undibacterium parvum</name>
    <dbReference type="NCBI Taxonomy" id="401471"/>
    <lineage>
        <taxon>Bacteria</taxon>
        <taxon>Pseudomonadati</taxon>
        <taxon>Pseudomonadota</taxon>
        <taxon>Betaproteobacteria</taxon>
        <taxon>Burkholderiales</taxon>
        <taxon>Oxalobacteraceae</taxon>
        <taxon>Undibacterium</taxon>
    </lineage>
</organism>
<evidence type="ECO:0000313" key="1">
    <source>
        <dbReference type="EMBL" id="AZP13368.1"/>
    </source>
</evidence>
<dbReference type="PANTHER" id="PTHR42830:SF2">
    <property type="entry name" value="OSMC_OHR FAMILY PROTEIN"/>
    <property type="match status" value="1"/>
</dbReference>
<dbReference type="Pfam" id="PF02566">
    <property type="entry name" value="OsmC"/>
    <property type="match status" value="1"/>
</dbReference>
<dbReference type="Proteomes" id="UP000275663">
    <property type="component" value="Chromosome"/>
</dbReference>
<dbReference type="InterPro" id="IPR003718">
    <property type="entry name" value="OsmC/Ohr_fam"/>
</dbReference>
<reference evidence="1 2" key="1">
    <citation type="journal article" date="2011" name="Int. J. Syst. Evol. Microbiol.">
        <title>Description of Undibacterium oligocarboniphilum sp. nov., isolated from purified water, and Undibacterium pigrum strain CCUG 49012 as the type strain of Undibacterium parvum sp. nov., and emended descriptions of the genus Undibacterium and the species Undibacterium pigrum.</title>
        <authorList>
            <person name="Eder W."/>
            <person name="Wanner G."/>
            <person name="Ludwig W."/>
            <person name="Busse H.J."/>
            <person name="Ziemke-Kageler F."/>
            <person name="Lang E."/>
        </authorList>
    </citation>
    <scope>NUCLEOTIDE SEQUENCE [LARGE SCALE GENOMIC DNA]</scope>
    <source>
        <strain evidence="1 2">DSM 23061</strain>
    </source>
</reference>
<dbReference type="RefSeq" id="WP_126128741.1">
    <property type="nucleotide sequence ID" value="NZ_CP034464.1"/>
</dbReference>
<dbReference type="AlphaFoldDB" id="A0A3S9HMQ3"/>
<dbReference type="InterPro" id="IPR015946">
    <property type="entry name" value="KH_dom-like_a/b"/>
</dbReference>